<accession>A0A8S3SE02</accession>
<dbReference type="AlphaFoldDB" id="A0A8S3SE02"/>
<feature type="signal peptide" evidence="3">
    <location>
        <begin position="1"/>
        <end position="27"/>
    </location>
</feature>
<organism evidence="4 5">
    <name type="scientific">Mytilus edulis</name>
    <name type="common">Blue mussel</name>
    <dbReference type="NCBI Taxonomy" id="6550"/>
    <lineage>
        <taxon>Eukaryota</taxon>
        <taxon>Metazoa</taxon>
        <taxon>Spiralia</taxon>
        <taxon>Lophotrochozoa</taxon>
        <taxon>Mollusca</taxon>
        <taxon>Bivalvia</taxon>
        <taxon>Autobranchia</taxon>
        <taxon>Pteriomorphia</taxon>
        <taxon>Mytilida</taxon>
        <taxon>Mytiloidea</taxon>
        <taxon>Mytilidae</taxon>
        <taxon>Mytilinae</taxon>
        <taxon>Mytilus</taxon>
    </lineage>
</organism>
<keyword evidence="5" id="KW-1185">Reference proteome</keyword>
<comment type="caution">
    <text evidence="4">The sequence shown here is derived from an EMBL/GenBank/DDBJ whole genome shotgun (WGS) entry which is preliminary data.</text>
</comment>
<gene>
    <name evidence="4" type="ORF">MEDL_32777</name>
</gene>
<proteinExistence type="predicted"/>
<evidence type="ECO:0000313" key="4">
    <source>
        <dbReference type="EMBL" id="CAG2219213.1"/>
    </source>
</evidence>
<feature type="compositionally biased region" description="Low complexity" evidence="1">
    <location>
        <begin position="343"/>
        <end position="361"/>
    </location>
</feature>
<feature type="region of interest" description="Disordered" evidence="1">
    <location>
        <begin position="215"/>
        <end position="381"/>
    </location>
</feature>
<feature type="chain" id="PRO_5035767222" evidence="3">
    <location>
        <begin position="28"/>
        <end position="381"/>
    </location>
</feature>
<evidence type="ECO:0000256" key="2">
    <source>
        <dbReference type="SAM" id="Phobius"/>
    </source>
</evidence>
<feature type="compositionally biased region" description="Pro residues" evidence="1">
    <location>
        <begin position="362"/>
        <end position="374"/>
    </location>
</feature>
<feature type="transmembrane region" description="Helical" evidence="2">
    <location>
        <begin position="168"/>
        <end position="189"/>
    </location>
</feature>
<evidence type="ECO:0000256" key="3">
    <source>
        <dbReference type="SAM" id="SignalP"/>
    </source>
</evidence>
<evidence type="ECO:0000256" key="1">
    <source>
        <dbReference type="SAM" id="MobiDB-lite"/>
    </source>
</evidence>
<evidence type="ECO:0000313" key="5">
    <source>
        <dbReference type="Proteomes" id="UP000683360"/>
    </source>
</evidence>
<protein>
    <submittedName>
        <fullName evidence="4">Uncharacterized protein</fullName>
    </submittedName>
</protein>
<keyword evidence="2" id="KW-0472">Membrane</keyword>
<keyword evidence="3" id="KW-0732">Signal</keyword>
<dbReference type="Proteomes" id="UP000683360">
    <property type="component" value="Unassembled WGS sequence"/>
</dbReference>
<keyword evidence="2" id="KW-0812">Transmembrane</keyword>
<name>A0A8S3SE02_MYTED</name>
<sequence>MIPRILIINICLLLVLLLVLDLSECRGGRGGGRFGGSRFSRSTRTRFSRTRTRYSRSSRYGRFAVARTKYSSHRLSSPSLKQAAIIGGTVYGARLWMRRSTYRSRHTYPEVCYNDVYEGNTTQRYYGRFVCPGYGDPDDFSYCCGDIGVQTCCKFFDTSSPQGAGRTAGVVIGVLIAVGIVGVLAYCCFKKRKGTQGTTLSTRTPKKQEYALHGISATDESAKPLQPMPDYSSPPMPTTMPYGVQPSANGGPPPHPPSYGDAMNNPYPAEPYSDPMYKPPMPTDDVNTGGNQPYGINPAPGYGPDSNMPYSYPPAPEGETPYPGPTGGAAPYPSSTPAGGFVAPYPSAPADAAYPSPAGAAYPPPAGAAYPPPAGGNNYPQ</sequence>
<dbReference type="EMBL" id="CAJPWZ010001626">
    <property type="protein sequence ID" value="CAG2219213.1"/>
    <property type="molecule type" value="Genomic_DNA"/>
</dbReference>
<dbReference type="OrthoDB" id="6158295at2759"/>
<keyword evidence="2" id="KW-1133">Transmembrane helix</keyword>
<reference evidence="4" key="1">
    <citation type="submission" date="2021-03" db="EMBL/GenBank/DDBJ databases">
        <authorList>
            <person name="Bekaert M."/>
        </authorList>
    </citation>
    <scope>NUCLEOTIDE SEQUENCE</scope>
</reference>